<accession>A0A183U9I3</accession>
<evidence type="ECO:0000313" key="3">
    <source>
        <dbReference type="Proteomes" id="UP000050794"/>
    </source>
</evidence>
<dbReference type="AlphaFoldDB" id="A0A183U9I3"/>
<evidence type="ECO:0000313" key="4">
    <source>
        <dbReference type="WBParaSite" id="TCNE_0000515301-mRNA-1"/>
    </source>
</evidence>
<evidence type="ECO:0000313" key="2">
    <source>
        <dbReference type="EMBL" id="VDM34327.1"/>
    </source>
</evidence>
<dbReference type="Proteomes" id="UP000050794">
    <property type="component" value="Unassembled WGS sequence"/>
</dbReference>
<feature type="transmembrane region" description="Helical" evidence="1">
    <location>
        <begin position="7"/>
        <end position="32"/>
    </location>
</feature>
<keyword evidence="1" id="KW-1133">Transmembrane helix</keyword>
<dbReference type="EMBL" id="UYWY01011435">
    <property type="protein sequence ID" value="VDM34327.1"/>
    <property type="molecule type" value="Genomic_DNA"/>
</dbReference>
<name>A0A183U9I3_TOXCA</name>
<keyword evidence="1" id="KW-0472">Membrane</keyword>
<gene>
    <name evidence="2" type="ORF">TCNE_LOCUS5152</name>
</gene>
<sequence>MPRIAVGVFYIVSGALGIVLHAIEIVACLKISSDYPGFYPTVHHSAADVLLLFQFGIWGGFVVLFASEITLPEHRIYVVKLLSVSGDDVHETTVHSKTSGIQAHNKISYSGHVLCGLVHRVVAIIFGHTFPMVCCYKNVFL</sequence>
<dbReference type="WBParaSite" id="TCNE_0000515301-mRNA-1">
    <property type="protein sequence ID" value="TCNE_0000515301-mRNA-1"/>
    <property type="gene ID" value="TCNE_0000515301"/>
</dbReference>
<reference evidence="2 3" key="2">
    <citation type="submission" date="2018-11" db="EMBL/GenBank/DDBJ databases">
        <authorList>
            <consortium name="Pathogen Informatics"/>
        </authorList>
    </citation>
    <scope>NUCLEOTIDE SEQUENCE [LARGE SCALE GENOMIC DNA]</scope>
</reference>
<keyword evidence="1" id="KW-0812">Transmembrane</keyword>
<evidence type="ECO:0000256" key="1">
    <source>
        <dbReference type="SAM" id="Phobius"/>
    </source>
</evidence>
<protein>
    <submittedName>
        <fullName evidence="4">Aa_trans domain-containing protein</fullName>
    </submittedName>
</protein>
<keyword evidence="3" id="KW-1185">Reference proteome</keyword>
<proteinExistence type="predicted"/>
<feature type="transmembrane region" description="Helical" evidence="1">
    <location>
        <begin position="52"/>
        <end position="71"/>
    </location>
</feature>
<reference evidence="4" key="1">
    <citation type="submission" date="2016-06" db="UniProtKB">
        <authorList>
            <consortium name="WormBaseParasite"/>
        </authorList>
    </citation>
    <scope>IDENTIFICATION</scope>
</reference>
<organism evidence="3 4">
    <name type="scientific">Toxocara canis</name>
    <name type="common">Canine roundworm</name>
    <dbReference type="NCBI Taxonomy" id="6265"/>
    <lineage>
        <taxon>Eukaryota</taxon>
        <taxon>Metazoa</taxon>
        <taxon>Ecdysozoa</taxon>
        <taxon>Nematoda</taxon>
        <taxon>Chromadorea</taxon>
        <taxon>Rhabditida</taxon>
        <taxon>Spirurina</taxon>
        <taxon>Ascaridomorpha</taxon>
        <taxon>Ascaridoidea</taxon>
        <taxon>Toxocaridae</taxon>
        <taxon>Toxocara</taxon>
    </lineage>
</organism>